<evidence type="ECO:0000313" key="8">
    <source>
        <dbReference type="EMBL" id="AKV02431.1"/>
    </source>
</evidence>
<dbReference type="InterPro" id="IPR007627">
    <property type="entry name" value="RNA_pol_sigma70_r2"/>
</dbReference>
<keyword evidence="2" id="KW-0805">Transcription regulation</keyword>
<evidence type="ECO:0000256" key="2">
    <source>
        <dbReference type="ARBA" id="ARBA00023015"/>
    </source>
</evidence>
<gene>
    <name evidence="8" type="ORF">AKJ09_09094</name>
</gene>
<evidence type="ECO:0000256" key="5">
    <source>
        <dbReference type="ARBA" id="ARBA00023163"/>
    </source>
</evidence>
<dbReference type="InterPro" id="IPR039425">
    <property type="entry name" value="RNA_pol_sigma-70-like"/>
</dbReference>
<dbReference type="STRING" id="1391654.AKJ09_09094"/>
<evidence type="ECO:0000256" key="4">
    <source>
        <dbReference type="ARBA" id="ARBA00023125"/>
    </source>
</evidence>
<dbReference type="GO" id="GO:0016987">
    <property type="term" value="F:sigma factor activity"/>
    <property type="evidence" value="ECO:0007669"/>
    <property type="project" value="UniProtKB-KW"/>
</dbReference>
<dbReference type="SUPFAM" id="SSF88946">
    <property type="entry name" value="Sigma2 domain of RNA polymerase sigma factors"/>
    <property type="match status" value="1"/>
</dbReference>
<dbReference type="InterPro" id="IPR013249">
    <property type="entry name" value="RNA_pol_sigma70_r4_t2"/>
</dbReference>
<accession>A0A0K1Q9F8</accession>
<dbReference type="InterPro" id="IPR013324">
    <property type="entry name" value="RNA_pol_sigma_r3/r4-like"/>
</dbReference>
<dbReference type="AlphaFoldDB" id="A0A0K1Q9F8"/>
<dbReference type="GO" id="GO:0003677">
    <property type="term" value="F:DNA binding"/>
    <property type="evidence" value="ECO:0007669"/>
    <property type="project" value="UniProtKB-KW"/>
</dbReference>
<dbReference type="InterPro" id="IPR014284">
    <property type="entry name" value="RNA_pol_sigma-70_dom"/>
</dbReference>
<protein>
    <submittedName>
        <fullName evidence="8">RNA polymerase sigma-70 factor</fullName>
    </submittedName>
</protein>
<dbReference type="InterPro" id="IPR036388">
    <property type="entry name" value="WH-like_DNA-bd_sf"/>
</dbReference>
<dbReference type="Pfam" id="PF08281">
    <property type="entry name" value="Sigma70_r4_2"/>
    <property type="match status" value="1"/>
</dbReference>
<dbReference type="Gene3D" id="1.10.10.10">
    <property type="entry name" value="Winged helix-like DNA-binding domain superfamily/Winged helix DNA-binding domain"/>
    <property type="match status" value="1"/>
</dbReference>
<keyword evidence="4" id="KW-0238">DNA-binding</keyword>
<evidence type="ECO:0000313" key="9">
    <source>
        <dbReference type="Proteomes" id="UP000064967"/>
    </source>
</evidence>
<dbReference type="PANTHER" id="PTHR43133:SF8">
    <property type="entry name" value="RNA POLYMERASE SIGMA FACTOR HI_1459-RELATED"/>
    <property type="match status" value="1"/>
</dbReference>
<sequence length="197" mass="21660">MVDVALVAPAEVTEIVSPPVRVNPRIEAASRGDRAALTALAEELIPRVRNLVRYLTKSGDIDDITQEALVTVLRSVPNYRPIGSFTAWVDRIVVRVTYGELRKRRRDATHEAIDIEAVPAPVDPASVYATRTHIAAVLDGLPADQRFAVVLHHALGMSAAEIAEEMSAPLETIRSRLRVGMQHLRRSMNVSNEGDSR</sequence>
<dbReference type="CDD" id="cd06171">
    <property type="entry name" value="Sigma70_r4"/>
    <property type="match status" value="1"/>
</dbReference>
<reference evidence="8 9" key="1">
    <citation type="submission" date="2015-08" db="EMBL/GenBank/DDBJ databases">
        <authorList>
            <person name="Babu N.S."/>
            <person name="Beckwith C.J."/>
            <person name="Beseler K.G."/>
            <person name="Brison A."/>
            <person name="Carone J.V."/>
            <person name="Caskin T.P."/>
            <person name="Diamond M."/>
            <person name="Durham M.E."/>
            <person name="Foxe J.M."/>
            <person name="Go M."/>
            <person name="Henderson B.A."/>
            <person name="Jones I.B."/>
            <person name="McGettigan J.A."/>
            <person name="Micheletti S.J."/>
            <person name="Nasrallah M.E."/>
            <person name="Ortiz D."/>
            <person name="Piller C.R."/>
            <person name="Privatt S.R."/>
            <person name="Schneider S.L."/>
            <person name="Sharp S."/>
            <person name="Smith T.C."/>
            <person name="Stanton J.D."/>
            <person name="Ullery H.E."/>
            <person name="Wilson R.J."/>
            <person name="Serrano M.G."/>
            <person name="Buck G."/>
            <person name="Lee V."/>
            <person name="Wang Y."/>
            <person name="Carvalho R."/>
            <person name="Voegtly L."/>
            <person name="Shi R."/>
            <person name="Duckworth R."/>
            <person name="Johnson A."/>
            <person name="Loviza R."/>
            <person name="Walstead R."/>
            <person name="Shah Z."/>
            <person name="Kiflezghi M."/>
            <person name="Wade K."/>
            <person name="Ball S.L."/>
            <person name="Bradley K.W."/>
            <person name="Asai D.J."/>
            <person name="Bowman C.A."/>
            <person name="Russell D.A."/>
            <person name="Pope W.H."/>
            <person name="Jacobs-Sera D."/>
            <person name="Hendrix R.W."/>
            <person name="Hatfull G.F."/>
        </authorList>
    </citation>
    <scope>NUCLEOTIDE SEQUENCE [LARGE SCALE GENOMIC DNA]</scope>
    <source>
        <strain evidence="8 9">DSM 27648</strain>
    </source>
</reference>
<feature type="domain" description="RNA polymerase sigma factor 70 region 4 type 2" evidence="7">
    <location>
        <begin position="135"/>
        <end position="184"/>
    </location>
</feature>
<organism evidence="8 9">
    <name type="scientific">Labilithrix luteola</name>
    <dbReference type="NCBI Taxonomy" id="1391654"/>
    <lineage>
        <taxon>Bacteria</taxon>
        <taxon>Pseudomonadati</taxon>
        <taxon>Myxococcota</taxon>
        <taxon>Polyangia</taxon>
        <taxon>Polyangiales</taxon>
        <taxon>Labilitrichaceae</taxon>
        <taxon>Labilithrix</taxon>
    </lineage>
</organism>
<name>A0A0K1Q9F8_9BACT</name>
<evidence type="ECO:0000256" key="1">
    <source>
        <dbReference type="ARBA" id="ARBA00010641"/>
    </source>
</evidence>
<dbReference type="Proteomes" id="UP000064967">
    <property type="component" value="Chromosome"/>
</dbReference>
<keyword evidence="5" id="KW-0804">Transcription</keyword>
<dbReference type="KEGG" id="llu:AKJ09_09094"/>
<dbReference type="SUPFAM" id="SSF88659">
    <property type="entry name" value="Sigma3 and sigma4 domains of RNA polymerase sigma factors"/>
    <property type="match status" value="1"/>
</dbReference>
<dbReference type="PANTHER" id="PTHR43133">
    <property type="entry name" value="RNA POLYMERASE ECF-TYPE SIGMA FACTO"/>
    <property type="match status" value="1"/>
</dbReference>
<keyword evidence="9" id="KW-1185">Reference proteome</keyword>
<dbReference type="InterPro" id="IPR013325">
    <property type="entry name" value="RNA_pol_sigma_r2"/>
</dbReference>
<dbReference type="Pfam" id="PF04542">
    <property type="entry name" value="Sigma70_r2"/>
    <property type="match status" value="1"/>
</dbReference>
<keyword evidence="3" id="KW-0731">Sigma factor</keyword>
<evidence type="ECO:0000259" key="6">
    <source>
        <dbReference type="Pfam" id="PF04542"/>
    </source>
</evidence>
<proteinExistence type="inferred from homology"/>
<evidence type="ECO:0000259" key="7">
    <source>
        <dbReference type="Pfam" id="PF08281"/>
    </source>
</evidence>
<dbReference type="GO" id="GO:0006352">
    <property type="term" value="P:DNA-templated transcription initiation"/>
    <property type="evidence" value="ECO:0007669"/>
    <property type="project" value="InterPro"/>
</dbReference>
<dbReference type="NCBIfam" id="TIGR02937">
    <property type="entry name" value="sigma70-ECF"/>
    <property type="match status" value="1"/>
</dbReference>
<dbReference type="Gene3D" id="1.10.1740.10">
    <property type="match status" value="1"/>
</dbReference>
<feature type="domain" description="RNA polymerase sigma-70 region 2" evidence="6">
    <location>
        <begin position="40"/>
        <end position="106"/>
    </location>
</feature>
<evidence type="ECO:0000256" key="3">
    <source>
        <dbReference type="ARBA" id="ARBA00023082"/>
    </source>
</evidence>
<comment type="similarity">
    <text evidence="1">Belongs to the sigma-70 factor family. ECF subfamily.</text>
</comment>
<dbReference type="EMBL" id="CP012333">
    <property type="protein sequence ID" value="AKV02431.1"/>
    <property type="molecule type" value="Genomic_DNA"/>
</dbReference>